<dbReference type="EMBL" id="MF101452">
    <property type="protein sequence ID" value="ARW68513.1"/>
    <property type="molecule type" value="Genomic_DNA"/>
</dbReference>
<evidence type="ECO:0000256" key="5">
    <source>
        <dbReference type="ARBA" id="ARBA00023136"/>
    </source>
</evidence>
<keyword evidence="7" id="KW-0150">Chloroplast</keyword>
<dbReference type="AlphaFoldDB" id="A0A1Z1MQZ2"/>
<gene>
    <name evidence="7" type="primary">tatC</name>
</gene>
<accession>A0A1Z1MQZ2</accession>
<organism evidence="7">
    <name type="scientific">Taenioma perpusillum</name>
    <dbReference type="NCBI Taxonomy" id="210852"/>
    <lineage>
        <taxon>Eukaryota</taxon>
        <taxon>Rhodophyta</taxon>
        <taxon>Florideophyceae</taxon>
        <taxon>Rhodymeniophycidae</taxon>
        <taxon>Ceramiales</taxon>
        <taxon>Delesseriaceae</taxon>
        <taxon>Taenioma</taxon>
    </lineage>
</organism>
<evidence type="ECO:0000313" key="7">
    <source>
        <dbReference type="EMBL" id="ARW68513.1"/>
    </source>
</evidence>
<dbReference type="PANTHER" id="PTHR30371:SF0">
    <property type="entry name" value="SEC-INDEPENDENT PROTEIN TRANSLOCASE PROTEIN TATC, CHLOROPLASTIC-RELATED"/>
    <property type="match status" value="1"/>
</dbReference>
<protein>
    <submittedName>
        <fullName evidence="7">Sec-independent protein translocase component TatC</fullName>
    </submittedName>
</protein>
<dbReference type="HAMAP" id="MF_00902">
    <property type="entry name" value="TatC"/>
    <property type="match status" value="1"/>
</dbReference>
<evidence type="ECO:0000256" key="2">
    <source>
        <dbReference type="ARBA" id="ARBA00008882"/>
    </source>
</evidence>
<sequence>MKKTYNNNEYNSMSLIEHLDELRVRLFFVLFFFLIVTIISFIEIKDIINLLQQPAYSIKFLQLAPGEFFFVSIKIALYLGLTFTSPFAIYQTILFILPGLTKKETVYIIPILIGSVLLFFVGLIFSYIILMPAALNFFINYGSDIVEPLWSFEEYFNFILLISFSTGISFQIPIIQILLGIFNIFSSEKMLYYWKYIFVSSTIFSALVTPSTDPITQISLSFALILLYFTSILVLKALKK</sequence>
<evidence type="ECO:0000256" key="1">
    <source>
        <dbReference type="ARBA" id="ARBA00004141"/>
    </source>
</evidence>
<comment type="similarity">
    <text evidence="2">Belongs to the TatC family.</text>
</comment>
<dbReference type="GO" id="GO:0065002">
    <property type="term" value="P:intracellular protein transmembrane transport"/>
    <property type="evidence" value="ECO:0007669"/>
    <property type="project" value="TreeGrafter"/>
</dbReference>
<dbReference type="InterPro" id="IPR002033">
    <property type="entry name" value="TatC"/>
</dbReference>
<dbReference type="PRINTS" id="PR01840">
    <property type="entry name" value="TATCFAMILY"/>
</dbReference>
<dbReference type="PROSITE" id="PS01218">
    <property type="entry name" value="TATC"/>
    <property type="match status" value="1"/>
</dbReference>
<dbReference type="NCBIfam" id="TIGR00945">
    <property type="entry name" value="tatC"/>
    <property type="match status" value="1"/>
</dbReference>
<reference evidence="7" key="1">
    <citation type="journal article" date="2017" name="J. Phycol.">
        <title>Analysis of chloroplast genomes and a supermatrix inform reclassification of the Rhodomelaceae (Rhodophyta).</title>
        <authorList>
            <person name="Diaz-Tapia P."/>
            <person name="Maggs C.A."/>
            <person name="West J.A."/>
            <person name="Verbruggen H."/>
        </authorList>
    </citation>
    <scope>NUCLEOTIDE SEQUENCE</scope>
    <source>
        <strain evidence="7">PD1676</strain>
    </source>
</reference>
<dbReference type="Pfam" id="PF00902">
    <property type="entry name" value="TatC"/>
    <property type="match status" value="1"/>
</dbReference>
<dbReference type="GeneID" id="33361757"/>
<dbReference type="PANTHER" id="PTHR30371">
    <property type="entry name" value="SEC-INDEPENDENT PROTEIN TRANSLOCASE PROTEIN TATC"/>
    <property type="match status" value="1"/>
</dbReference>
<dbReference type="GO" id="GO:0033281">
    <property type="term" value="C:TAT protein transport complex"/>
    <property type="evidence" value="ECO:0007669"/>
    <property type="project" value="TreeGrafter"/>
</dbReference>
<evidence type="ECO:0000256" key="4">
    <source>
        <dbReference type="ARBA" id="ARBA00022989"/>
    </source>
</evidence>
<keyword evidence="5 6" id="KW-0472">Membrane</keyword>
<keyword evidence="7" id="KW-0934">Plastid</keyword>
<feature type="transmembrane region" description="Helical" evidence="6">
    <location>
        <begin position="75"/>
        <end position="97"/>
    </location>
</feature>
<dbReference type="GO" id="GO:0009977">
    <property type="term" value="F:proton motive force dependent protein transmembrane transporter activity"/>
    <property type="evidence" value="ECO:0007669"/>
    <property type="project" value="TreeGrafter"/>
</dbReference>
<feature type="transmembrane region" description="Helical" evidence="6">
    <location>
        <begin position="191"/>
        <end position="209"/>
    </location>
</feature>
<geneLocation type="chloroplast" evidence="7"/>
<name>A0A1Z1MQZ2_9FLOR</name>
<feature type="transmembrane region" description="Helical" evidence="6">
    <location>
        <begin position="109"/>
        <end position="135"/>
    </location>
</feature>
<dbReference type="RefSeq" id="YP_009399116.1">
    <property type="nucleotide sequence ID" value="NC_035295.1"/>
</dbReference>
<evidence type="ECO:0000256" key="3">
    <source>
        <dbReference type="ARBA" id="ARBA00022692"/>
    </source>
</evidence>
<keyword evidence="3 6" id="KW-0812">Transmembrane</keyword>
<proteinExistence type="inferred from homology"/>
<comment type="subcellular location">
    <subcellularLocation>
        <location evidence="1">Membrane</location>
        <topology evidence="1">Multi-pass membrane protein</topology>
    </subcellularLocation>
</comment>
<feature type="transmembrane region" description="Helical" evidence="6">
    <location>
        <begin position="22"/>
        <end position="42"/>
    </location>
</feature>
<dbReference type="GO" id="GO:0043953">
    <property type="term" value="P:protein transport by the Tat complex"/>
    <property type="evidence" value="ECO:0007669"/>
    <property type="project" value="TreeGrafter"/>
</dbReference>
<feature type="transmembrane region" description="Helical" evidence="6">
    <location>
        <begin position="155"/>
        <end position="179"/>
    </location>
</feature>
<keyword evidence="4 6" id="KW-1133">Transmembrane helix</keyword>
<dbReference type="InterPro" id="IPR019820">
    <property type="entry name" value="Sec-indep_translocase_CS"/>
</dbReference>
<evidence type="ECO:0000256" key="6">
    <source>
        <dbReference type="SAM" id="Phobius"/>
    </source>
</evidence>
<feature type="transmembrane region" description="Helical" evidence="6">
    <location>
        <begin position="215"/>
        <end position="235"/>
    </location>
</feature>